<evidence type="ECO:0000256" key="1">
    <source>
        <dbReference type="SAM" id="Phobius"/>
    </source>
</evidence>
<keyword evidence="1" id="KW-0812">Transmembrane</keyword>
<dbReference type="AlphaFoldDB" id="A0A8D8Y7F5"/>
<keyword evidence="1" id="KW-0472">Membrane</keyword>
<protein>
    <submittedName>
        <fullName evidence="2">Uncharacterized protein</fullName>
    </submittedName>
</protein>
<proteinExistence type="predicted"/>
<sequence length="108" mass="12298">MFNLLFAKTPCAFSFLYSILCLLCKFCYMSCFLGTYLLFQTGAFCQESKPVSLFSPSQFDIHLLLNLLSKRAKQVLHSAGCFDHYSYLFCFFKVGNGFLFSLNMAASE</sequence>
<dbReference type="EMBL" id="HBUF01365705">
    <property type="protein sequence ID" value="CAG6723452.1"/>
    <property type="molecule type" value="Transcribed_RNA"/>
</dbReference>
<organism evidence="2">
    <name type="scientific">Cacopsylla melanoneura</name>
    <dbReference type="NCBI Taxonomy" id="428564"/>
    <lineage>
        <taxon>Eukaryota</taxon>
        <taxon>Metazoa</taxon>
        <taxon>Ecdysozoa</taxon>
        <taxon>Arthropoda</taxon>
        <taxon>Hexapoda</taxon>
        <taxon>Insecta</taxon>
        <taxon>Pterygota</taxon>
        <taxon>Neoptera</taxon>
        <taxon>Paraneoptera</taxon>
        <taxon>Hemiptera</taxon>
        <taxon>Sternorrhyncha</taxon>
        <taxon>Psylloidea</taxon>
        <taxon>Psyllidae</taxon>
        <taxon>Psyllinae</taxon>
        <taxon>Cacopsylla</taxon>
    </lineage>
</organism>
<keyword evidence="1" id="KW-1133">Transmembrane helix</keyword>
<dbReference type="EMBL" id="HBUF01365703">
    <property type="protein sequence ID" value="CAG6723446.1"/>
    <property type="molecule type" value="Transcribed_RNA"/>
</dbReference>
<accession>A0A8D8Y7F5</accession>
<reference evidence="2" key="1">
    <citation type="submission" date="2021-05" db="EMBL/GenBank/DDBJ databases">
        <authorList>
            <person name="Alioto T."/>
            <person name="Alioto T."/>
            <person name="Gomez Garrido J."/>
        </authorList>
    </citation>
    <scope>NUCLEOTIDE SEQUENCE</scope>
</reference>
<feature type="transmembrane region" description="Helical" evidence="1">
    <location>
        <begin position="15"/>
        <end position="39"/>
    </location>
</feature>
<dbReference type="EMBL" id="HBUF01365704">
    <property type="protein sequence ID" value="CAG6723449.1"/>
    <property type="molecule type" value="Transcribed_RNA"/>
</dbReference>
<evidence type="ECO:0000313" key="2">
    <source>
        <dbReference type="EMBL" id="CAG6723452.1"/>
    </source>
</evidence>
<name>A0A8D8Y7F5_9HEMI</name>